<dbReference type="Gene3D" id="1.10.10.10">
    <property type="entry name" value="Winged helix-like DNA-binding domain superfamily/Winged helix DNA-binding domain"/>
    <property type="match status" value="1"/>
</dbReference>
<comment type="caution">
    <text evidence="3">The sequence shown here is derived from an EMBL/GenBank/DDBJ whole genome shotgun (WGS) entry which is preliminary data.</text>
</comment>
<dbReference type="PROSITE" id="PS00622">
    <property type="entry name" value="HTH_LUXR_1"/>
    <property type="match status" value="1"/>
</dbReference>
<dbReference type="EMBL" id="RKRA01000001">
    <property type="protein sequence ID" value="RPF29087.1"/>
    <property type="molecule type" value="Genomic_DNA"/>
</dbReference>
<dbReference type="GO" id="GO:0003677">
    <property type="term" value="F:DNA binding"/>
    <property type="evidence" value="ECO:0007669"/>
    <property type="project" value="InterPro"/>
</dbReference>
<accession>A0A3N4ZA09</accession>
<dbReference type="SUPFAM" id="SSF46894">
    <property type="entry name" value="C-terminal effector domain of the bipartite response regulators"/>
    <property type="match status" value="1"/>
</dbReference>
<dbReference type="InterPro" id="IPR050266">
    <property type="entry name" value="AB_hydrolase_sf"/>
</dbReference>
<proteinExistence type="predicted"/>
<sequence>MAALEQRIGFATARDGTRLAYAVHGQGPVLVRAAHWLTHLQYDWESPIWQPFLAELGSRYTVVRYDERGCGLSDREVEDFSLDAWVEDLETVVDAAGLDRFALLGVSQGTPVAIRYAAAHPERVSHLVLYGGYLRGFDHRDPTDLQRQARDAMTTLIRIAWGKENPTFRRLYTSDFVPDGDEELLRAYDELLRRTTTPADAARFEAAFGAIDVRDVAPHVTVPTLVMHLDDDRVIPLSAGQEVAAAIPHARFVLLPGRNHVIQPDEPAWQRFFRLVDDFLASDPDGDAGRAPHTPLTVRELDVMALVRRGLGNDEIAAGLGISPRTVERHLSNVYVKLGLTGKGARAAAAAATAHPSGTRS</sequence>
<dbReference type="SMART" id="SM00421">
    <property type="entry name" value="HTH_LUXR"/>
    <property type="match status" value="1"/>
</dbReference>
<reference evidence="3 4" key="1">
    <citation type="submission" date="2018-11" db="EMBL/GenBank/DDBJ databases">
        <title>Sequencing the genomes of 1000 actinobacteria strains.</title>
        <authorList>
            <person name="Klenk H.-P."/>
        </authorList>
    </citation>
    <scope>NUCLEOTIDE SEQUENCE [LARGE SCALE GENOMIC DNA]</scope>
    <source>
        <strain evidence="3 4">DSM 14418</strain>
    </source>
</reference>
<dbReference type="InterPro" id="IPR000792">
    <property type="entry name" value="Tscrpt_reg_LuxR_C"/>
</dbReference>
<dbReference type="Proteomes" id="UP000280726">
    <property type="component" value="Unassembled WGS sequence"/>
</dbReference>
<evidence type="ECO:0000256" key="1">
    <source>
        <dbReference type="ARBA" id="ARBA00022801"/>
    </source>
</evidence>
<dbReference type="PANTHER" id="PTHR43798:SF31">
    <property type="entry name" value="AB HYDROLASE SUPERFAMILY PROTEIN YCLE"/>
    <property type="match status" value="1"/>
</dbReference>
<dbReference type="OrthoDB" id="27092at2"/>
<dbReference type="PROSITE" id="PS50043">
    <property type="entry name" value="HTH_LUXR_2"/>
    <property type="match status" value="1"/>
</dbReference>
<evidence type="ECO:0000259" key="2">
    <source>
        <dbReference type="PROSITE" id="PS50043"/>
    </source>
</evidence>
<evidence type="ECO:0000313" key="3">
    <source>
        <dbReference type="EMBL" id="RPF29087.1"/>
    </source>
</evidence>
<gene>
    <name evidence="3" type="ORF">EDD32_3646</name>
</gene>
<dbReference type="GO" id="GO:0016787">
    <property type="term" value="F:hydrolase activity"/>
    <property type="evidence" value="ECO:0007669"/>
    <property type="project" value="UniProtKB-KW"/>
</dbReference>
<dbReference type="GO" id="GO:0006355">
    <property type="term" value="P:regulation of DNA-templated transcription"/>
    <property type="evidence" value="ECO:0007669"/>
    <property type="project" value="InterPro"/>
</dbReference>
<name>A0A3N4ZA09_9MICO</name>
<dbReference type="InterPro" id="IPR036388">
    <property type="entry name" value="WH-like_DNA-bd_sf"/>
</dbReference>
<dbReference type="Gene3D" id="3.40.50.1820">
    <property type="entry name" value="alpha/beta hydrolase"/>
    <property type="match status" value="1"/>
</dbReference>
<dbReference type="RefSeq" id="WP_123919784.1">
    <property type="nucleotide sequence ID" value="NZ_RKRA01000001.1"/>
</dbReference>
<protein>
    <submittedName>
        <fullName evidence="3">Pimeloyl-ACP methyl ester carboxylesterase</fullName>
    </submittedName>
</protein>
<dbReference type="PANTHER" id="PTHR43798">
    <property type="entry name" value="MONOACYLGLYCEROL LIPASE"/>
    <property type="match status" value="1"/>
</dbReference>
<dbReference type="PRINTS" id="PR00038">
    <property type="entry name" value="HTHLUXR"/>
</dbReference>
<keyword evidence="1" id="KW-0378">Hydrolase</keyword>
<keyword evidence="4" id="KW-1185">Reference proteome</keyword>
<dbReference type="AlphaFoldDB" id="A0A3N4ZA09"/>
<dbReference type="SUPFAM" id="SSF53474">
    <property type="entry name" value="alpha/beta-Hydrolases"/>
    <property type="match status" value="1"/>
</dbReference>
<dbReference type="Pfam" id="PF00561">
    <property type="entry name" value="Abhydrolase_1"/>
    <property type="match status" value="1"/>
</dbReference>
<dbReference type="InterPro" id="IPR000073">
    <property type="entry name" value="AB_hydrolase_1"/>
</dbReference>
<dbReference type="GO" id="GO:0016020">
    <property type="term" value="C:membrane"/>
    <property type="evidence" value="ECO:0007669"/>
    <property type="project" value="TreeGrafter"/>
</dbReference>
<dbReference type="InterPro" id="IPR016032">
    <property type="entry name" value="Sig_transdc_resp-reg_C-effctor"/>
</dbReference>
<evidence type="ECO:0000313" key="4">
    <source>
        <dbReference type="Proteomes" id="UP000280726"/>
    </source>
</evidence>
<organism evidence="3 4">
    <name type="scientific">Georgenia muralis</name>
    <dbReference type="NCBI Taxonomy" id="154117"/>
    <lineage>
        <taxon>Bacteria</taxon>
        <taxon>Bacillati</taxon>
        <taxon>Actinomycetota</taxon>
        <taxon>Actinomycetes</taxon>
        <taxon>Micrococcales</taxon>
        <taxon>Bogoriellaceae</taxon>
        <taxon>Georgenia</taxon>
    </lineage>
</organism>
<feature type="domain" description="HTH luxR-type" evidence="2">
    <location>
        <begin position="289"/>
        <end position="354"/>
    </location>
</feature>
<dbReference type="InterPro" id="IPR029058">
    <property type="entry name" value="AB_hydrolase_fold"/>
</dbReference>
<dbReference type="PRINTS" id="PR00111">
    <property type="entry name" value="ABHYDROLASE"/>
</dbReference>
<dbReference type="CDD" id="cd06170">
    <property type="entry name" value="LuxR_C_like"/>
    <property type="match status" value="1"/>
</dbReference>
<dbReference type="Pfam" id="PF00196">
    <property type="entry name" value="GerE"/>
    <property type="match status" value="1"/>
</dbReference>